<name>A0A4P9ULL2_METBY</name>
<dbReference type="CDD" id="cd06260">
    <property type="entry name" value="DUF820-like"/>
    <property type="match status" value="1"/>
</dbReference>
<proteinExistence type="predicted"/>
<organism evidence="2 3">
    <name type="scientific">Methylotuvimicrobium buryatense</name>
    <name type="common">Methylomicrobium buryatense</name>
    <dbReference type="NCBI Taxonomy" id="95641"/>
    <lineage>
        <taxon>Bacteria</taxon>
        <taxon>Pseudomonadati</taxon>
        <taxon>Pseudomonadota</taxon>
        <taxon>Gammaproteobacteria</taxon>
        <taxon>Methylococcales</taxon>
        <taxon>Methylococcaceae</taxon>
        <taxon>Methylotuvimicrobium</taxon>
    </lineage>
</organism>
<accession>A0A4P9ULL2</accession>
<evidence type="ECO:0000313" key="3">
    <source>
        <dbReference type="Proteomes" id="UP000305881"/>
    </source>
</evidence>
<dbReference type="SUPFAM" id="SSF52980">
    <property type="entry name" value="Restriction endonuclease-like"/>
    <property type="match status" value="1"/>
</dbReference>
<dbReference type="KEGG" id="mbur:EQU24_06895"/>
<protein>
    <submittedName>
        <fullName evidence="2">Uma2 family endonuclease</fullName>
    </submittedName>
</protein>
<sequence>MALNVAIKQGISEDDYLLGELSSEIKHELIDGVAYAMAGASKNHERIIINVFSQLLPLLQNSSCEAYSSNVKVKVGENFFYPDAMVVCEDRSENPYYTESPTVLVEVLSSSTRRMDQTIKRLAYQSIPCLQELVLIEQDFVDVEVCRRSNDWLSRHYFLGDEFMLESVGLTLSVADIYRRVQNPDMLAYLQKQELS</sequence>
<feature type="domain" description="Putative restriction endonuclease" evidence="1">
    <location>
        <begin position="20"/>
        <end position="174"/>
    </location>
</feature>
<dbReference type="InterPro" id="IPR012296">
    <property type="entry name" value="Nuclease_put_TT1808"/>
</dbReference>
<keyword evidence="2" id="KW-0378">Hydrolase</keyword>
<dbReference type="PANTHER" id="PTHR36558:SF1">
    <property type="entry name" value="RESTRICTION ENDONUCLEASE DOMAIN-CONTAINING PROTEIN-RELATED"/>
    <property type="match status" value="1"/>
</dbReference>
<dbReference type="PANTHER" id="PTHR36558">
    <property type="entry name" value="GLR1098 PROTEIN"/>
    <property type="match status" value="1"/>
</dbReference>
<dbReference type="AlphaFoldDB" id="A0A4P9ULL2"/>
<dbReference type="Proteomes" id="UP000305881">
    <property type="component" value="Chromosome"/>
</dbReference>
<keyword evidence="3" id="KW-1185">Reference proteome</keyword>
<gene>
    <name evidence="2" type="ORF">EQU24_06895</name>
</gene>
<dbReference type="EMBL" id="CP035467">
    <property type="protein sequence ID" value="QCW82007.1"/>
    <property type="molecule type" value="Genomic_DNA"/>
</dbReference>
<dbReference type="GO" id="GO:0004519">
    <property type="term" value="F:endonuclease activity"/>
    <property type="evidence" value="ECO:0007669"/>
    <property type="project" value="UniProtKB-KW"/>
</dbReference>
<dbReference type="RefSeq" id="WP_017840192.1">
    <property type="nucleotide sequence ID" value="NZ_CP035467.1"/>
</dbReference>
<reference evidence="3" key="1">
    <citation type="journal article" date="2019" name="J. Bacteriol.">
        <title>A Mutagenic Screen Identifies a TonB-Dependent Receptor Required for the Lanthanide Metal Switch in the Type I Methanotroph 'Methylotuvimicrobium buryatense' 5GB1C.</title>
        <authorList>
            <person name="Groom J.D."/>
            <person name="Ford S.M."/>
            <person name="Pesesky M.W."/>
            <person name="Lidstrom M.E."/>
        </authorList>
    </citation>
    <scope>NUCLEOTIDE SEQUENCE [LARGE SCALE GENOMIC DNA]</scope>
    <source>
        <strain evidence="3">5GB1C</strain>
    </source>
</reference>
<dbReference type="InterPro" id="IPR011335">
    <property type="entry name" value="Restrct_endonuc-II-like"/>
</dbReference>
<evidence type="ECO:0000313" key="2">
    <source>
        <dbReference type="EMBL" id="QCW82007.1"/>
    </source>
</evidence>
<evidence type="ECO:0000259" key="1">
    <source>
        <dbReference type="Pfam" id="PF05685"/>
    </source>
</evidence>
<dbReference type="OrthoDB" id="26750at2"/>
<dbReference type="Pfam" id="PF05685">
    <property type="entry name" value="Uma2"/>
    <property type="match status" value="1"/>
</dbReference>
<dbReference type="Gene3D" id="3.90.1570.10">
    <property type="entry name" value="tt1808, chain A"/>
    <property type="match status" value="1"/>
</dbReference>
<dbReference type="STRING" id="675511.GCA_000341735_01637"/>
<keyword evidence="2" id="KW-0255">Endonuclease</keyword>
<keyword evidence="2" id="KW-0540">Nuclease</keyword>
<dbReference type="InterPro" id="IPR008538">
    <property type="entry name" value="Uma2"/>
</dbReference>